<proteinExistence type="predicted"/>
<dbReference type="InterPro" id="IPR029044">
    <property type="entry name" value="Nucleotide-diphossugar_trans"/>
</dbReference>
<dbReference type="Gene3D" id="3.90.550.10">
    <property type="entry name" value="Spore Coat Polysaccharide Biosynthesis Protein SpsA, Chain A"/>
    <property type="match status" value="1"/>
</dbReference>
<dbReference type="SUPFAM" id="SSF53448">
    <property type="entry name" value="Nucleotide-diphospho-sugar transferases"/>
    <property type="match status" value="1"/>
</dbReference>
<dbReference type="RefSeq" id="WP_170067802.1">
    <property type="nucleotide sequence ID" value="NZ_PTJC01000008.1"/>
</dbReference>
<dbReference type="AlphaFoldDB" id="A0A2S6I0H9"/>
<protein>
    <submittedName>
        <fullName evidence="2">Glycosyl transferase family 2</fullName>
    </submittedName>
</protein>
<comment type="caution">
    <text evidence="2">The sequence shown here is derived from an EMBL/GenBank/DDBJ whole genome shotgun (WGS) entry which is preliminary data.</text>
</comment>
<dbReference type="InterPro" id="IPR050834">
    <property type="entry name" value="Glycosyltransf_2"/>
</dbReference>
<feature type="domain" description="Glycosyltransferase 2-like" evidence="1">
    <location>
        <begin position="10"/>
        <end position="119"/>
    </location>
</feature>
<sequence length="298" mass="34083">MDNTVLPKFSVIIPTLNRPELLQRALQSVTSQTYTNWEIIVVDDGSYPRANTSLQPFFTDPRIAYCWQSCGGPGLARKKGAALATGDFVCFLDDDDYYLPEHFSVVCRAILNGLPEAAILATGMLRKTVNGKTYKEHLYSSGHALNAYWSAPHSLLPFVFSRSIVSTHPIITVKSPIEDFEWLCGLLSDCPLTQIDTYTVVYVDHATNRTTTLNDKTSLYAREAVLFRLYQRPSIRKTISHQRYLEMVTHQRLHWTRQCIRERQWKKAIYGFSRGIKSAQWANAREIVYTIYVALKTF</sequence>
<organism evidence="2 3">
    <name type="scientific">Neolewinella xylanilytica</name>
    <dbReference type="NCBI Taxonomy" id="1514080"/>
    <lineage>
        <taxon>Bacteria</taxon>
        <taxon>Pseudomonadati</taxon>
        <taxon>Bacteroidota</taxon>
        <taxon>Saprospiria</taxon>
        <taxon>Saprospirales</taxon>
        <taxon>Lewinellaceae</taxon>
        <taxon>Neolewinella</taxon>
    </lineage>
</organism>
<dbReference type="GO" id="GO:0016740">
    <property type="term" value="F:transferase activity"/>
    <property type="evidence" value="ECO:0007669"/>
    <property type="project" value="UniProtKB-KW"/>
</dbReference>
<gene>
    <name evidence="2" type="ORF">CLV84_4143</name>
</gene>
<dbReference type="PANTHER" id="PTHR43685:SF2">
    <property type="entry name" value="GLYCOSYLTRANSFERASE 2-LIKE DOMAIN-CONTAINING PROTEIN"/>
    <property type="match status" value="1"/>
</dbReference>
<dbReference type="CDD" id="cd00761">
    <property type="entry name" value="Glyco_tranf_GTA_type"/>
    <property type="match status" value="1"/>
</dbReference>
<evidence type="ECO:0000313" key="3">
    <source>
        <dbReference type="Proteomes" id="UP000237662"/>
    </source>
</evidence>
<keyword evidence="3" id="KW-1185">Reference proteome</keyword>
<evidence type="ECO:0000259" key="1">
    <source>
        <dbReference type="Pfam" id="PF00535"/>
    </source>
</evidence>
<evidence type="ECO:0000313" key="2">
    <source>
        <dbReference type="EMBL" id="PPK84373.1"/>
    </source>
</evidence>
<dbReference type="PANTHER" id="PTHR43685">
    <property type="entry name" value="GLYCOSYLTRANSFERASE"/>
    <property type="match status" value="1"/>
</dbReference>
<name>A0A2S6I0H9_9BACT</name>
<keyword evidence="2" id="KW-0808">Transferase</keyword>
<dbReference type="InterPro" id="IPR001173">
    <property type="entry name" value="Glyco_trans_2-like"/>
</dbReference>
<dbReference type="Pfam" id="PF00535">
    <property type="entry name" value="Glycos_transf_2"/>
    <property type="match status" value="1"/>
</dbReference>
<reference evidence="2 3" key="1">
    <citation type="submission" date="2018-02" db="EMBL/GenBank/DDBJ databases">
        <title>Genomic Encyclopedia of Archaeal and Bacterial Type Strains, Phase II (KMG-II): from individual species to whole genera.</title>
        <authorList>
            <person name="Goeker M."/>
        </authorList>
    </citation>
    <scope>NUCLEOTIDE SEQUENCE [LARGE SCALE GENOMIC DNA]</scope>
    <source>
        <strain evidence="2 3">DSM 29526</strain>
    </source>
</reference>
<accession>A0A2S6I0H9</accession>
<dbReference type="EMBL" id="PTJC01000008">
    <property type="protein sequence ID" value="PPK84373.1"/>
    <property type="molecule type" value="Genomic_DNA"/>
</dbReference>
<dbReference type="Proteomes" id="UP000237662">
    <property type="component" value="Unassembled WGS sequence"/>
</dbReference>